<keyword evidence="2 4" id="KW-0238">DNA-binding</keyword>
<dbReference type="GO" id="GO:0005737">
    <property type="term" value="C:cytoplasm"/>
    <property type="evidence" value="ECO:0007669"/>
    <property type="project" value="UniProtKB-UniRule"/>
</dbReference>
<dbReference type="Proteomes" id="UP000251313">
    <property type="component" value="Unassembled WGS sequence"/>
</dbReference>
<dbReference type="EMBL" id="UAVL01000011">
    <property type="protein sequence ID" value="SQA63490.1"/>
    <property type="molecule type" value="Genomic_DNA"/>
</dbReference>
<accession>A0AB38FWG7</accession>
<proteinExistence type="inferred from homology"/>
<evidence type="ECO:0000259" key="5">
    <source>
        <dbReference type="PROSITE" id="PS50076"/>
    </source>
</evidence>
<dbReference type="GO" id="GO:0051082">
    <property type="term" value="F:unfolded protein binding"/>
    <property type="evidence" value="ECO:0007669"/>
    <property type="project" value="InterPro"/>
</dbReference>
<dbReference type="PROSITE" id="PS00636">
    <property type="entry name" value="DNAJ_1"/>
    <property type="match status" value="1"/>
</dbReference>
<dbReference type="InterPro" id="IPR023859">
    <property type="entry name" value="DNA-bd_curved-DNA"/>
</dbReference>
<dbReference type="Gene3D" id="2.60.260.20">
    <property type="entry name" value="Urease metallochaperone UreE, N-terminal domain"/>
    <property type="match status" value="2"/>
</dbReference>
<dbReference type="GO" id="GO:0009295">
    <property type="term" value="C:nucleoid"/>
    <property type="evidence" value="ECO:0007669"/>
    <property type="project" value="UniProtKB-SubCell"/>
</dbReference>
<evidence type="ECO:0000256" key="3">
    <source>
        <dbReference type="ARBA" id="ARBA00023186"/>
    </source>
</evidence>
<dbReference type="SUPFAM" id="SSF46565">
    <property type="entry name" value="Chaperone J-domain"/>
    <property type="match status" value="1"/>
</dbReference>
<dbReference type="Pfam" id="PF00226">
    <property type="entry name" value="DnaJ"/>
    <property type="match status" value="1"/>
</dbReference>
<comment type="function">
    <text evidence="4">DNA-binding protein that preferentially recognizes a curved DNA sequence. It is probably a functional analog of DnaJ; displays overlapping activities with DnaJ, but functions under different conditions, probably acting as a molecular chaperone in an adaptive response to environmental stresses other than heat shock. Lacks autonomous chaperone activity; binds native substrates and targets them for recognition by DnaK. Its activity is inhibited by the binding of CbpM.</text>
</comment>
<keyword evidence="3 4" id="KW-0143">Chaperone</keyword>
<dbReference type="Pfam" id="PF01556">
    <property type="entry name" value="DnaJ_C"/>
    <property type="match status" value="1"/>
</dbReference>
<comment type="caution">
    <text evidence="6">The sequence shown here is derived from an EMBL/GenBank/DDBJ whole genome shotgun (WGS) entry which is preliminary data.</text>
</comment>
<reference evidence="6 7" key="1">
    <citation type="submission" date="2018-06" db="EMBL/GenBank/DDBJ databases">
        <authorList>
            <consortium name="Pathogen Informatics"/>
            <person name="Doyle S."/>
        </authorList>
    </citation>
    <scope>NUCLEOTIDE SEQUENCE [LARGE SCALE GENOMIC DNA]</scope>
    <source>
        <strain evidence="6 7">NCTC11967</strain>
    </source>
</reference>
<dbReference type="InterPro" id="IPR036869">
    <property type="entry name" value="J_dom_sf"/>
</dbReference>
<feature type="domain" description="J" evidence="5">
    <location>
        <begin position="5"/>
        <end position="69"/>
    </location>
</feature>
<sequence>MELKDYYSILGVKPTDDLKTIKTAYRRLARKYHPDVSKEPDAEARFKDLAEAWEVLKDDERRAEYDQIWQHRNDPQFARHQGQGHAQGQQQHQYSQEEFDDIFSSIFGQHARQSRQPHAERGHDIEIEVAVFLEETLEEHTRTLSYKLPVYNVFGQVEQEIPKTLNVKIPAGVGDGQRIRLKGQGTPGEHGGANGDLWLVIHIAPHPLFDIVGHNLEIVVPLAPWEAALGAKVTVPTLKESILLTIPPGSQAGQRLRIKGKGLVSKKVTGDLYAIIKIVMPPKPDEQAADLWQQLAKAQSSFEPRKEWGKTK</sequence>
<evidence type="ECO:0000313" key="6">
    <source>
        <dbReference type="EMBL" id="SQA63490.1"/>
    </source>
</evidence>
<dbReference type="HAMAP" id="MF_01154">
    <property type="entry name" value="CbpA"/>
    <property type="match status" value="1"/>
</dbReference>
<dbReference type="RefSeq" id="WP_038252740.1">
    <property type="nucleotide sequence ID" value="NZ_CAKMYC010000003.1"/>
</dbReference>
<evidence type="ECO:0000256" key="4">
    <source>
        <dbReference type="HAMAP-Rule" id="MF_01154"/>
    </source>
</evidence>
<dbReference type="SMART" id="SM00271">
    <property type="entry name" value="DnaJ"/>
    <property type="match status" value="1"/>
</dbReference>
<dbReference type="InterPro" id="IPR008971">
    <property type="entry name" value="HSP40/DnaJ_pept-bd"/>
</dbReference>
<dbReference type="AlphaFoldDB" id="A0AB38FWG7"/>
<dbReference type="InterPro" id="IPR002939">
    <property type="entry name" value="DnaJ_C"/>
</dbReference>
<dbReference type="GO" id="GO:0003681">
    <property type="term" value="F:bent DNA binding"/>
    <property type="evidence" value="ECO:0007669"/>
    <property type="project" value="UniProtKB-UniRule"/>
</dbReference>
<evidence type="ECO:0000256" key="2">
    <source>
        <dbReference type="ARBA" id="ARBA00023125"/>
    </source>
</evidence>
<gene>
    <name evidence="4 6" type="primary">cbpA</name>
    <name evidence="6" type="ORF">NCTC11967_02533</name>
</gene>
<protein>
    <recommendedName>
        <fullName evidence="4">Curved DNA-binding protein</fullName>
    </recommendedName>
</protein>
<dbReference type="PROSITE" id="PS50076">
    <property type="entry name" value="DNAJ_2"/>
    <property type="match status" value="1"/>
</dbReference>
<dbReference type="SUPFAM" id="SSF49493">
    <property type="entry name" value="HSP40/DnaJ peptide-binding domain"/>
    <property type="match status" value="2"/>
</dbReference>
<dbReference type="NCBIfam" id="NF007618">
    <property type="entry name" value="PRK10266.1"/>
    <property type="match status" value="1"/>
</dbReference>
<evidence type="ECO:0000313" key="7">
    <source>
        <dbReference type="Proteomes" id="UP000251313"/>
    </source>
</evidence>
<dbReference type="GO" id="GO:0042026">
    <property type="term" value="P:protein refolding"/>
    <property type="evidence" value="ECO:0007669"/>
    <property type="project" value="TreeGrafter"/>
</dbReference>
<dbReference type="InterPro" id="IPR018253">
    <property type="entry name" value="DnaJ_domain_CS"/>
</dbReference>
<evidence type="ECO:0000256" key="1">
    <source>
        <dbReference type="ARBA" id="ARBA00022490"/>
    </source>
</evidence>
<dbReference type="InterPro" id="IPR001623">
    <property type="entry name" value="DnaJ_domain"/>
</dbReference>
<dbReference type="PANTHER" id="PTHR43096:SF52">
    <property type="entry name" value="DNAJ HOMOLOG 1, MITOCHONDRIAL-RELATED"/>
    <property type="match status" value="1"/>
</dbReference>
<keyword evidence="1 4" id="KW-0963">Cytoplasm</keyword>
<dbReference type="FunFam" id="2.60.260.20:FF:000008">
    <property type="entry name" value="Curved DNA-binding protein"/>
    <property type="match status" value="1"/>
</dbReference>
<name>A0AB38FWG7_9ENTR</name>
<dbReference type="PRINTS" id="PR00625">
    <property type="entry name" value="JDOMAIN"/>
</dbReference>
<dbReference type="Gene3D" id="1.10.287.110">
    <property type="entry name" value="DnaJ domain"/>
    <property type="match status" value="1"/>
</dbReference>
<organism evidence="6 7">
    <name type="scientific">Yokenella regensburgei</name>
    <dbReference type="NCBI Taxonomy" id="158877"/>
    <lineage>
        <taxon>Bacteria</taxon>
        <taxon>Pseudomonadati</taxon>
        <taxon>Pseudomonadota</taxon>
        <taxon>Gammaproteobacteria</taxon>
        <taxon>Enterobacterales</taxon>
        <taxon>Enterobacteriaceae</taxon>
        <taxon>Yokenella</taxon>
    </lineage>
</organism>
<dbReference type="PANTHER" id="PTHR43096">
    <property type="entry name" value="DNAJ HOMOLOG 1, MITOCHONDRIAL-RELATED"/>
    <property type="match status" value="1"/>
</dbReference>
<comment type="subcellular location">
    <subcellularLocation>
        <location evidence="4">Cytoplasm</location>
        <location evidence="4">Nucleoid</location>
    </subcellularLocation>
</comment>
<dbReference type="CDD" id="cd06257">
    <property type="entry name" value="DnaJ"/>
    <property type="match status" value="1"/>
</dbReference>
<dbReference type="CDD" id="cd10747">
    <property type="entry name" value="DnaJ_C"/>
    <property type="match status" value="1"/>
</dbReference>
<dbReference type="Gene3D" id="1.20.5.460">
    <property type="entry name" value="Single helix bin"/>
    <property type="match status" value="1"/>
</dbReference>